<keyword evidence="3" id="KW-0645">Protease</keyword>
<dbReference type="PANTHER" id="PTHR11705">
    <property type="entry name" value="PROTEASE FAMILY M14 CARBOXYPEPTIDASE A,B"/>
    <property type="match status" value="1"/>
</dbReference>
<dbReference type="GO" id="GO:0006508">
    <property type="term" value="P:proteolysis"/>
    <property type="evidence" value="ECO:0007669"/>
    <property type="project" value="UniProtKB-KW"/>
</dbReference>
<dbReference type="SUPFAM" id="SSF52317">
    <property type="entry name" value="Class I glutamine amidotransferase-like"/>
    <property type="match status" value="1"/>
</dbReference>
<organism evidence="10 11">
    <name type="scientific">Dawidia cretensis</name>
    <dbReference type="NCBI Taxonomy" id="2782350"/>
    <lineage>
        <taxon>Bacteria</taxon>
        <taxon>Pseudomonadati</taxon>
        <taxon>Bacteroidota</taxon>
        <taxon>Cytophagia</taxon>
        <taxon>Cytophagales</taxon>
        <taxon>Chryseotaleaceae</taxon>
        <taxon>Dawidia</taxon>
    </lineage>
</organism>
<dbReference type="InterPro" id="IPR029062">
    <property type="entry name" value="Class_I_gatase-like"/>
</dbReference>
<dbReference type="GO" id="GO:0004181">
    <property type="term" value="F:metallocarboxypeptidase activity"/>
    <property type="evidence" value="ECO:0007669"/>
    <property type="project" value="InterPro"/>
</dbReference>
<comment type="caution">
    <text evidence="7">Lacks conserved residue(s) required for the propagation of feature annotation.</text>
</comment>
<dbReference type="CDD" id="cd03143">
    <property type="entry name" value="A4_beta-galactosidase_middle_domain"/>
    <property type="match status" value="1"/>
</dbReference>
<keyword evidence="8" id="KW-0732">Signal</keyword>
<evidence type="ECO:0000256" key="5">
    <source>
        <dbReference type="ARBA" id="ARBA00022833"/>
    </source>
</evidence>
<evidence type="ECO:0000256" key="7">
    <source>
        <dbReference type="PROSITE-ProRule" id="PRU01379"/>
    </source>
</evidence>
<comment type="cofactor">
    <cofactor evidence="1">
        <name>Zn(2+)</name>
        <dbReference type="ChEBI" id="CHEBI:29105"/>
    </cofactor>
</comment>
<feature type="chain" id="PRO_5042956670" evidence="8">
    <location>
        <begin position="19"/>
        <end position="842"/>
    </location>
</feature>
<dbReference type="InterPro" id="IPR000834">
    <property type="entry name" value="Peptidase_M14"/>
</dbReference>
<dbReference type="Gene3D" id="3.40.630.10">
    <property type="entry name" value="Zn peptidases"/>
    <property type="match status" value="1"/>
</dbReference>
<protein>
    <submittedName>
        <fullName evidence="10">Zinc carboxypeptidase</fullName>
    </submittedName>
</protein>
<dbReference type="PANTHER" id="PTHR11705:SF143">
    <property type="entry name" value="SLL0236 PROTEIN"/>
    <property type="match status" value="1"/>
</dbReference>
<evidence type="ECO:0000256" key="1">
    <source>
        <dbReference type="ARBA" id="ARBA00001947"/>
    </source>
</evidence>
<dbReference type="CDD" id="cd06238">
    <property type="entry name" value="M14-like"/>
    <property type="match status" value="1"/>
</dbReference>
<dbReference type="GO" id="GO:0005615">
    <property type="term" value="C:extracellular space"/>
    <property type="evidence" value="ECO:0007669"/>
    <property type="project" value="TreeGrafter"/>
</dbReference>
<comment type="caution">
    <text evidence="10">The sequence shown here is derived from an EMBL/GenBank/DDBJ whole genome shotgun (WGS) entry which is preliminary data.</text>
</comment>
<gene>
    <name evidence="10" type="ORF">KK062_01305</name>
</gene>
<dbReference type="Proteomes" id="UP001319080">
    <property type="component" value="Unassembled WGS sequence"/>
</dbReference>
<keyword evidence="4" id="KW-0378">Hydrolase</keyword>
<dbReference type="Pfam" id="PF00246">
    <property type="entry name" value="Peptidase_M14"/>
    <property type="match status" value="1"/>
</dbReference>
<proteinExistence type="inferred from homology"/>
<keyword evidence="6" id="KW-0482">Metalloprotease</keyword>
<evidence type="ECO:0000313" key="10">
    <source>
        <dbReference type="EMBL" id="MBT1706836.1"/>
    </source>
</evidence>
<reference evidence="10 11" key="1">
    <citation type="submission" date="2021-05" db="EMBL/GenBank/DDBJ databases">
        <title>A Polyphasic approach of four new species of the genus Ohtaekwangia: Ohtaekwangia histidinii sp. nov., Ohtaekwangia cretensis sp. nov., Ohtaekwangia indiensis sp. nov., Ohtaekwangia reichenbachii sp. nov. from diverse environment.</title>
        <authorList>
            <person name="Octaviana S."/>
        </authorList>
    </citation>
    <scope>NUCLEOTIDE SEQUENCE [LARGE SCALE GENOMIC DNA]</scope>
    <source>
        <strain evidence="10 11">PWU5</strain>
    </source>
</reference>
<dbReference type="Gene3D" id="3.40.50.880">
    <property type="match status" value="1"/>
</dbReference>
<accession>A0AAP2DT30</accession>
<evidence type="ECO:0000313" key="11">
    <source>
        <dbReference type="Proteomes" id="UP001319080"/>
    </source>
</evidence>
<keyword evidence="10" id="KW-0121">Carboxypeptidase</keyword>
<dbReference type="EMBL" id="JAHESE010000001">
    <property type="protein sequence ID" value="MBT1706836.1"/>
    <property type="molecule type" value="Genomic_DNA"/>
</dbReference>
<evidence type="ECO:0000256" key="4">
    <source>
        <dbReference type="ARBA" id="ARBA00022801"/>
    </source>
</evidence>
<evidence type="ECO:0000256" key="3">
    <source>
        <dbReference type="ARBA" id="ARBA00022670"/>
    </source>
</evidence>
<dbReference type="PROSITE" id="PS52035">
    <property type="entry name" value="PEPTIDASE_M14"/>
    <property type="match status" value="1"/>
</dbReference>
<evidence type="ECO:0000259" key="9">
    <source>
        <dbReference type="PROSITE" id="PS52035"/>
    </source>
</evidence>
<dbReference type="SUPFAM" id="SSF53187">
    <property type="entry name" value="Zn-dependent exopeptidases"/>
    <property type="match status" value="1"/>
</dbReference>
<comment type="similarity">
    <text evidence="2 7">Belongs to the peptidase M14 family.</text>
</comment>
<sequence>MKCLLSLAAVGLCLAATAQIRLQSPREFLGYEPGDRFTYHHSVVEYYKHVAEALPNVDVVQYGETYEHRPLIYAIVTAPENFSQLEQIRTNNLRRTGLAEGSATGEKKAIVWLSYNVHGNEASGTEAALETLYALSNPQNQQTQAWLKNTVVILDPCLNPDGRDRYVNFYNQYGNFPPNPSPEAQENHEPWPGGRPNHYFFDLNRDWAWATQQETQQRVKLYNAWMPHVHVDFHEQGYNNPYFFAPAAEPFHEVISGWQRTFQGMIGKNHAKYFDEHGWLYFTKEVFDLYYPSYGDTYPTYNGAIGMTYEQGGQRGLSIHTRDEDILTLHDRLTHHVTTGLSTVEVTSQNAIRVVDEFEKYFRENNTTPTALYKSYVVKATNNADKLDRLIRWLDVHGIRYGHVTGGRSTRGFDFQTQGNGAVNIAAEDLVFNIYQPKSRFITAVFEPQSALADSLTYDITAWNPFYASNLKAYALPERLTIGKPYKAPVQPPAAPAGKPYAYIVKYQSMQDVAFLSAMMQQGIKVRSSALAFSTGGQDFEPGTLVVTRKNNEKLEHFDSLIVNLATRMGRRLFTTTTGFMDRGKDIGSVFVHYLKPPKVALLTGDETHSLSTGEVWHFFEQQLHYPLTLLHTNYFKRTDLSKYTVLILPEGSYASLDEKYLEVLSAWVGEGGKLIVIGNGLTTFEDKKGFALKTFASDEEREEAEKSEEKLEKQDALLRFETVERRDISNFISGAIYKLQLDNSHPLAFGLGPVYYSLKTNELHYAYLEHGWNVGILPGKARPVQGFAGARANQRVTNSLVFGVEERRRGNIVYLADNPLFRSFWEDGKMLFANAVFVVGQ</sequence>
<feature type="domain" description="Peptidase M14" evidence="9">
    <location>
        <begin position="35"/>
        <end position="344"/>
    </location>
</feature>
<keyword evidence="5" id="KW-0862">Zinc</keyword>
<keyword evidence="11" id="KW-1185">Reference proteome</keyword>
<evidence type="ECO:0000256" key="8">
    <source>
        <dbReference type="SAM" id="SignalP"/>
    </source>
</evidence>
<evidence type="ECO:0000256" key="6">
    <source>
        <dbReference type="ARBA" id="ARBA00023049"/>
    </source>
</evidence>
<dbReference type="GO" id="GO:0008270">
    <property type="term" value="F:zinc ion binding"/>
    <property type="evidence" value="ECO:0007669"/>
    <property type="project" value="InterPro"/>
</dbReference>
<evidence type="ECO:0000256" key="2">
    <source>
        <dbReference type="ARBA" id="ARBA00005988"/>
    </source>
</evidence>
<name>A0AAP2DT30_9BACT</name>
<dbReference type="AlphaFoldDB" id="A0AAP2DT30"/>
<feature type="signal peptide" evidence="8">
    <location>
        <begin position="1"/>
        <end position="18"/>
    </location>
</feature>